<dbReference type="Proteomes" id="UP000494206">
    <property type="component" value="Unassembled WGS sequence"/>
</dbReference>
<keyword evidence="3" id="KW-1185">Reference proteome</keyword>
<proteinExistence type="predicted"/>
<feature type="signal peptide" evidence="1">
    <location>
        <begin position="1"/>
        <end position="27"/>
    </location>
</feature>
<reference evidence="2 3" key="1">
    <citation type="submission" date="2020-04" db="EMBL/GenBank/DDBJ databases">
        <authorList>
            <person name="Laetsch R D."/>
            <person name="Stevens L."/>
            <person name="Kumar S."/>
            <person name="Blaxter L. M."/>
        </authorList>
    </citation>
    <scope>NUCLEOTIDE SEQUENCE [LARGE SCALE GENOMIC DNA]</scope>
</reference>
<comment type="caution">
    <text evidence="2">The sequence shown here is derived from an EMBL/GenBank/DDBJ whole genome shotgun (WGS) entry which is preliminary data.</text>
</comment>
<gene>
    <name evidence="2" type="ORF">CBOVIS_LOCUS2388</name>
</gene>
<evidence type="ECO:0000256" key="1">
    <source>
        <dbReference type="SAM" id="SignalP"/>
    </source>
</evidence>
<evidence type="ECO:0008006" key="4">
    <source>
        <dbReference type="Google" id="ProtNLM"/>
    </source>
</evidence>
<protein>
    <recommendedName>
        <fullName evidence="4">ZP domain-containing protein</fullName>
    </recommendedName>
</protein>
<dbReference type="OrthoDB" id="5810112at2759"/>
<keyword evidence="1" id="KW-0732">Signal</keyword>
<accession>A0A8S1EGX7</accession>
<dbReference type="AlphaFoldDB" id="A0A8S1EGX7"/>
<feature type="chain" id="PRO_5035826542" description="ZP domain-containing protein" evidence="1">
    <location>
        <begin position="28"/>
        <end position="436"/>
    </location>
</feature>
<name>A0A8S1EGX7_9PELO</name>
<dbReference type="EMBL" id="CADEPM010000002">
    <property type="protein sequence ID" value="CAB3399231.1"/>
    <property type="molecule type" value="Genomic_DNA"/>
</dbReference>
<organism evidence="2 3">
    <name type="scientific">Caenorhabditis bovis</name>
    <dbReference type="NCBI Taxonomy" id="2654633"/>
    <lineage>
        <taxon>Eukaryota</taxon>
        <taxon>Metazoa</taxon>
        <taxon>Ecdysozoa</taxon>
        <taxon>Nematoda</taxon>
        <taxon>Chromadorea</taxon>
        <taxon>Rhabditida</taxon>
        <taxon>Rhabditina</taxon>
        <taxon>Rhabditomorpha</taxon>
        <taxon>Rhabditoidea</taxon>
        <taxon>Rhabditidae</taxon>
        <taxon>Peloderinae</taxon>
        <taxon>Caenorhabditis</taxon>
    </lineage>
</organism>
<evidence type="ECO:0000313" key="3">
    <source>
        <dbReference type="Proteomes" id="UP000494206"/>
    </source>
</evidence>
<evidence type="ECO:0000313" key="2">
    <source>
        <dbReference type="EMBL" id="CAB3399231.1"/>
    </source>
</evidence>
<sequence length="436" mass="48859">METFNYKPLILLLLINLPCFEFQVTIAKNTQVTPRCGSQLISIEINFDPTQLPGGKFHDWIVVGVSGRPECRLRGNGETKYIIEIAVFNDPCLTQIPARNVFQNRIRIGKNPVVILEGDQSITVKCVYGLPTVETIALPVVNPNFNIEKTAQGIEEFGSHDNKASKPRTSTATIFDKRTMRGTESRVVPVPVVSLNKAPTETPTSTRQSALNRLSAKKKNAAPLAPKKNLPLKSNLEEFVSKTYAMGEYNDIASPAYAYTSEVYEEREVDVGFGTDRSKKIKKRSVIDDKSLNDDGAVSSYRSITEIVHAAETANLSQIPSVPSESHHHHNELETLLMDAVAPIRGFGYRKLTEQEMSRWKNLIQKDAHLRELLSSSKSVAEIEDIFESNEYKNLFSSTKWHEIAQCVHRSLTQSLDRSNSQSQLQLFVGNVHSDW</sequence>